<protein>
    <submittedName>
        <fullName evidence="2">Uncharacterized protein</fullName>
    </submittedName>
</protein>
<reference evidence="2 3" key="1">
    <citation type="journal article" date="2023" name="Plants (Basel)">
        <title>Bridging the Gap: Combining Genomics and Transcriptomics Approaches to Understand Stylosanthes scabra, an Orphan Legume from the Brazilian Caatinga.</title>
        <authorList>
            <person name="Ferreira-Neto J.R.C."/>
            <person name="da Silva M.D."/>
            <person name="Binneck E."/>
            <person name="de Melo N.F."/>
            <person name="da Silva R.H."/>
            <person name="de Melo A.L.T.M."/>
            <person name="Pandolfi V."/>
            <person name="Bustamante F.O."/>
            <person name="Brasileiro-Vidal A.C."/>
            <person name="Benko-Iseppon A.M."/>
        </authorList>
    </citation>
    <scope>NUCLEOTIDE SEQUENCE [LARGE SCALE GENOMIC DNA]</scope>
    <source>
        <tissue evidence="2">Leaves</tissue>
    </source>
</reference>
<keyword evidence="3" id="KW-1185">Reference proteome</keyword>
<feature type="signal peptide" evidence="1">
    <location>
        <begin position="1"/>
        <end position="40"/>
    </location>
</feature>
<gene>
    <name evidence="2" type="ORF">PIB30_021573</name>
</gene>
<evidence type="ECO:0000256" key="1">
    <source>
        <dbReference type="SAM" id="SignalP"/>
    </source>
</evidence>
<organism evidence="2 3">
    <name type="scientific">Stylosanthes scabra</name>
    <dbReference type="NCBI Taxonomy" id="79078"/>
    <lineage>
        <taxon>Eukaryota</taxon>
        <taxon>Viridiplantae</taxon>
        <taxon>Streptophyta</taxon>
        <taxon>Embryophyta</taxon>
        <taxon>Tracheophyta</taxon>
        <taxon>Spermatophyta</taxon>
        <taxon>Magnoliopsida</taxon>
        <taxon>eudicotyledons</taxon>
        <taxon>Gunneridae</taxon>
        <taxon>Pentapetalae</taxon>
        <taxon>rosids</taxon>
        <taxon>fabids</taxon>
        <taxon>Fabales</taxon>
        <taxon>Fabaceae</taxon>
        <taxon>Papilionoideae</taxon>
        <taxon>50 kb inversion clade</taxon>
        <taxon>dalbergioids sensu lato</taxon>
        <taxon>Dalbergieae</taxon>
        <taxon>Pterocarpus clade</taxon>
        <taxon>Stylosanthes</taxon>
    </lineage>
</organism>
<dbReference type="Proteomes" id="UP001341840">
    <property type="component" value="Unassembled WGS sequence"/>
</dbReference>
<evidence type="ECO:0000313" key="2">
    <source>
        <dbReference type="EMBL" id="MED6145068.1"/>
    </source>
</evidence>
<accession>A0ABU6TAX2</accession>
<name>A0ABU6TAX2_9FABA</name>
<feature type="chain" id="PRO_5045412386" evidence="1">
    <location>
        <begin position="41"/>
        <end position="114"/>
    </location>
</feature>
<comment type="caution">
    <text evidence="2">The sequence shown here is derived from an EMBL/GenBank/DDBJ whole genome shotgun (WGS) entry which is preliminary data.</text>
</comment>
<keyword evidence="1" id="KW-0732">Signal</keyword>
<proteinExistence type="predicted"/>
<evidence type="ECO:0000313" key="3">
    <source>
        <dbReference type="Proteomes" id="UP001341840"/>
    </source>
</evidence>
<dbReference type="EMBL" id="JASCZI010090692">
    <property type="protein sequence ID" value="MED6145068.1"/>
    <property type="molecule type" value="Genomic_DNA"/>
</dbReference>
<sequence>MVNNSSASNMGCMTNNFSQYTVAAVLLLLLTASSVPMVTAEANSEVCRKDGGGVEDDNCSSLKQLQENRCNEKLYMAGAPKRTCDPTWCVNACKLKHFGQQAQGRCFPYYTHPN</sequence>